<organism evidence="5 6">
    <name type="scientific">Halomarina ordinaria</name>
    <dbReference type="NCBI Taxonomy" id="3033939"/>
    <lineage>
        <taxon>Archaea</taxon>
        <taxon>Methanobacteriati</taxon>
        <taxon>Methanobacteriota</taxon>
        <taxon>Stenosarchaea group</taxon>
        <taxon>Halobacteria</taxon>
        <taxon>Halobacteriales</taxon>
        <taxon>Natronomonadaceae</taxon>
        <taxon>Halomarina</taxon>
    </lineage>
</organism>
<keyword evidence="6" id="KW-1185">Reference proteome</keyword>
<keyword evidence="1" id="KW-0805">Transcription regulation</keyword>
<keyword evidence="2" id="KW-0804">Transcription</keyword>
<dbReference type="PANTHER" id="PTHR34236">
    <property type="entry name" value="DIMETHYL SULFOXIDE REDUCTASE TRANSCRIPTIONAL ACTIVATOR"/>
    <property type="match status" value="1"/>
</dbReference>
<feature type="domain" description="Bacterioopsin transcriptional activator GAF and HTH associated" evidence="4">
    <location>
        <begin position="11"/>
        <end position="145"/>
    </location>
</feature>
<protein>
    <submittedName>
        <fullName evidence="5">Helix-turn-helix domain-containing protein</fullName>
    </submittedName>
</protein>
<dbReference type="InterPro" id="IPR031803">
    <property type="entry name" value="BAT_GAF/HTH-assoc"/>
</dbReference>
<gene>
    <name evidence="5" type="ORF">ACFQHK_16900</name>
</gene>
<dbReference type="RefSeq" id="WP_304449880.1">
    <property type="nucleotide sequence ID" value="NZ_JARRAH010000003.1"/>
</dbReference>
<dbReference type="Proteomes" id="UP001596406">
    <property type="component" value="Unassembled WGS sequence"/>
</dbReference>
<dbReference type="Pfam" id="PF04967">
    <property type="entry name" value="HTH_10"/>
    <property type="match status" value="1"/>
</dbReference>
<dbReference type="AlphaFoldDB" id="A0ABD5UC61"/>
<evidence type="ECO:0000313" key="6">
    <source>
        <dbReference type="Proteomes" id="UP001596406"/>
    </source>
</evidence>
<feature type="domain" description="HTH bat-type" evidence="3">
    <location>
        <begin position="156"/>
        <end position="207"/>
    </location>
</feature>
<evidence type="ECO:0000256" key="2">
    <source>
        <dbReference type="ARBA" id="ARBA00023163"/>
    </source>
</evidence>
<dbReference type="InterPro" id="IPR007050">
    <property type="entry name" value="HTH_bacterioopsin"/>
</dbReference>
<evidence type="ECO:0000313" key="5">
    <source>
        <dbReference type="EMBL" id="MFC6838162.1"/>
    </source>
</evidence>
<evidence type="ECO:0000259" key="4">
    <source>
        <dbReference type="Pfam" id="PF15915"/>
    </source>
</evidence>
<dbReference type="Pfam" id="PF15915">
    <property type="entry name" value="BAT"/>
    <property type="match status" value="1"/>
</dbReference>
<reference evidence="5 6" key="1">
    <citation type="journal article" date="2019" name="Int. J. Syst. Evol. Microbiol.">
        <title>The Global Catalogue of Microorganisms (GCM) 10K type strain sequencing project: providing services to taxonomists for standard genome sequencing and annotation.</title>
        <authorList>
            <consortium name="The Broad Institute Genomics Platform"/>
            <consortium name="The Broad Institute Genome Sequencing Center for Infectious Disease"/>
            <person name="Wu L."/>
            <person name="Ma J."/>
        </authorList>
    </citation>
    <scope>NUCLEOTIDE SEQUENCE [LARGE SCALE GENOMIC DNA]</scope>
    <source>
        <strain evidence="5 6">PSRA2</strain>
    </source>
</reference>
<comment type="caution">
    <text evidence="5">The sequence shown here is derived from an EMBL/GenBank/DDBJ whole genome shotgun (WGS) entry which is preliminary data.</text>
</comment>
<name>A0ABD5UC61_9EURY</name>
<proteinExistence type="predicted"/>
<accession>A0ABD5UC61</accession>
<dbReference type="PANTHER" id="PTHR34236:SF1">
    <property type="entry name" value="DIMETHYL SULFOXIDE REDUCTASE TRANSCRIPTIONAL ACTIVATOR"/>
    <property type="match status" value="1"/>
</dbReference>
<evidence type="ECO:0000259" key="3">
    <source>
        <dbReference type="Pfam" id="PF04967"/>
    </source>
</evidence>
<evidence type="ECO:0000256" key="1">
    <source>
        <dbReference type="ARBA" id="ARBA00023015"/>
    </source>
</evidence>
<sequence>MTTIVNARIPAEEFALHHTLSTVPEVEFETEQIVETGDDVVMPLVWARGSDTEAIRQALEEDPSTDNVDVLAEFDDELLCQMDWTGQVQLVVQMVTNSRATILNARSEGDSWEFKVLYPTRDSLSKTHDFCESQGLTFEVRSIQVMEGEPSGLYGLTDEQYEALATAFEQGYFSVPRRAELNELAADLGLSHQALSERLRRGHRALIRNTLRASPGEE</sequence>
<dbReference type="EMBL" id="JBHSXM010000003">
    <property type="protein sequence ID" value="MFC6838162.1"/>
    <property type="molecule type" value="Genomic_DNA"/>
</dbReference>